<gene>
    <name evidence="5" type="ORF">QF034_000700</name>
</gene>
<evidence type="ECO:0000256" key="3">
    <source>
        <dbReference type="SAM" id="MobiDB-lite"/>
    </source>
</evidence>
<evidence type="ECO:0000256" key="1">
    <source>
        <dbReference type="ARBA" id="ARBA00023125"/>
    </source>
</evidence>
<dbReference type="Pfam" id="PF00756">
    <property type="entry name" value="Esterase"/>
    <property type="match status" value="1"/>
</dbReference>
<dbReference type="InterPro" id="IPR029058">
    <property type="entry name" value="AB_hydrolase_fold"/>
</dbReference>
<keyword evidence="1 2" id="KW-0238">DNA-binding</keyword>
<dbReference type="Proteomes" id="UP001232755">
    <property type="component" value="Unassembled WGS sequence"/>
</dbReference>
<name>A0ABU0QGE8_9ACTN</name>
<organism evidence="5 6">
    <name type="scientific">Streptomyces africanus</name>
    <dbReference type="NCBI Taxonomy" id="231024"/>
    <lineage>
        <taxon>Bacteria</taxon>
        <taxon>Bacillati</taxon>
        <taxon>Actinomycetota</taxon>
        <taxon>Actinomycetes</taxon>
        <taxon>Kitasatosporales</taxon>
        <taxon>Streptomycetaceae</taxon>
        <taxon>Streptomyces</taxon>
    </lineage>
</organism>
<protein>
    <submittedName>
        <fullName evidence="5">AcrR family transcriptional regulator</fullName>
    </submittedName>
</protein>
<sequence length="532" mass="59899">MRTIIEQLHPSLWGPWATQEVRWRGDNPWDLAANLAHTDVSLYTGNGRPRHDGEAVDPTEQRIRQENVSFHERLLDLGIRHRWHDYGPGSHTWPYWQADLRAWIPHLKSYFARHAQHHATPRSFTLSSIRPQYSAYGWTVRMRRGVTEFSALNVARQRRFTVVGNGTATVRTPSLARPGTRYRVTVRDHEGASARSATADAQGRLTIPLVLGTGNPHQQYSPRAESSSTGPSPDDVPFHTRGNSSRFNRAEVTISRVEICSPSPPGQRPGGTPRKTAHGAALAPARPEPFMRIPAPGKAPPLERLGRTSLSSCPEVRHLSPMRHPRRLPLTVKNEEQGAGRGMRRDAVRNRRKLLEAVGEALRTEPGGMTMAVIAERANLSLATAYRYFPSVEELLKAYLLGVIVQLRNYSHDCPKTGPALFEDVVREWARLVRSYGPAMVQIRSRTGFLTRLRSNDEVITPVRDAWERPIRSVMRHLDVPDEHFDHALFLYNAMFDPREILDLISTGLPEEEAISRLTTAYYGALQGWAGA</sequence>
<feature type="DNA-binding region" description="H-T-H motif" evidence="2">
    <location>
        <begin position="370"/>
        <end position="389"/>
    </location>
</feature>
<dbReference type="InterPro" id="IPR009057">
    <property type="entry name" value="Homeodomain-like_sf"/>
</dbReference>
<evidence type="ECO:0000256" key="2">
    <source>
        <dbReference type="PROSITE-ProRule" id="PRU00335"/>
    </source>
</evidence>
<dbReference type="Pfam" id="PF00440">
    <property type="entry name" value="TetR_N"/>
    <property type="match status" value="1"/>
</dbReference>
<evidence type="ECO:0000313" key="5">
    <source>
        <dbReference type="EMBL" id="MDQ0746469.1"/>
    </source>
</evidence>
<comment type="caution">
    <text evidence="5">The sequence shown here is derived from an EMBL/GenBank/DDBJ whole genome shotgun (WGS) entry which is preliminary data.</text>
</comment>
<dbReference type="PROSITE" id="PS50977">
    <property type="entry name" value="HTH_TETR_2"/>
    <property type="match status" value="1"/>
</dbReference>
<evidence type="ECO:0000313" key="6">
    <source>
        <dbReference type="Proteomes" id="UP001232755"/>
    </source>
</evidence>
<dbReference type="InterPro" id="IPR001647">
    <property type="entry name" value="HTH_TetR"/>
</dbReference>
<evidence type="ECO:0000259" key="4">
    <source>
        <dbReference type="PROSITE" id="PS50977"/>
    </source>
</evidence>
<feature type="compositionally biased region" description="Polar residues" evidence="3">
    <location>
        <begin position="215"/>
        <end position="231"/>
    </location>
</feature>
<dbReference type="SUPFAM" id="SSF46689">
    <property type="entry name" value="Homeodomain-like"/>
    <property type="match status" value="1"/>
</dbReference>
<dbReference type="Gene3D" id="3.40.50.1820">
    <property type="entry name" value="alpha/beta hydrolase"/>
    <property type="match status" value="1"/>
</dbReference>
<reference evidence="5 6" key="1">
    <citation type="submission" date="2023-07" db="EMBL/GenBank/DDBJ databases">
        <title>Comparative genomics of wheat-associated soil bacteria to identify genetic determinants of phenazine resistance.</title>
        <authorList>
            <person name="Mouncey N."/>
        </authorList>
    </citation>
    <scope>NUCLEOTIDE SEQUENCE [LARGE SCALE GENOMIC DNA]</scope>
    <source>
        <strain evidence="5 6">B3I12</strain>
    </source>
</reference>
<dbReference type="InterPro" id="IPR000801">
    <property type="entry name" value="Esterase-like"/>
</dbReference>
<proteinExistence type="predicted"/>
<keyword evidence="6" id="KW-1185">Reference proteome</keyword>
<feature type="domain" description="HTH tetR-type" evidence="4">
    <location>
        <begin position="348"/>
        <end position="407"/>
    </location>
</feature>
<feature type="region of interest" description="Disordered" evidence="3">
    <location>
        <begin position="210"/>
        <end position="279"/>
    </location>
</feature>
<dbReference type="EMBL" id="JAUSYP010000001">
    <property type="protein sequence ID" value="MDQ0746469.1"/>
    <property type="molecule type" value="Genomic_DNA"/>
</dbReference>
<dbReference type="Gene3D" id="1.10.357.10">
    <property type="entry name" value="Tetracycline Repressor, domain 2"/>
    <property type="match status" value="1"/>
</dbReference>
<accession>A0ABU0QGE8</accession>